<accession>A0A2H1V745</accession>
<sequence length="207" mass="23139">MPLPQHNIQEKVHHTAREPVQQTRCSLVRLSGTLPLTERGGIPGRREIYILQSIEQLQTDEEEVVGERYEDHAADDVIHLANYLRRSAVVLASCSPEDFGPMLPYTGHNSRLRVTTEKFSKIPVIKPETPCPAAELATTVVSNMNTFFTFFLMATESPMSTMLPISSGDGHYLSLSCQQFLIDLFQSRSQVVAHADDEQIGEVPDKC</sequence>
<evidence type="ECO:0000313" key="1">
    <source>
        <dbReference type="EMBL" id="SOQ36670.1"/>
    </source>
</evidence>
<dbReference type="AlphaFoldDB" id="A0A2H1V745"/>
<name>A0A2H1V745_SPOFR</name>
<protein>
    <submittedName>
        <fullName evidence="1">SFRICE_012133</fullName>
    </submittedName>
</protein>
<reference evidence="1" key="1">
    <citation type="submission" date="2016-07" db="EMBL/GenBank/DDBJ databases">
        <authorList>
            <person name="Bretaudeau A."/>
        </authorList>
    </citation>
    <scope>NUCLEOTIDE SEQUENCE</scope>
    <source>
        <strain evidence="1">Rice</strain>
        <tissue evidence="1">Whole body</tissue>
    </source>
</reference>
<organism evidence="1">
    <name type="scientific">Spodoptera frugiperda</name>
    <name type="common">Fall armyworm</name>
    <dbReference type="NCBI Taxonomy" id="7108"/>
    <lineage>
        <taxon>Eukaryota</taxon>
        <taxon>Metazoa</taxon>
        <taxon>Ecdysozoa</taxon>
        <taxon>Arthropoda</taxon>
        <taxon>Hexapoda</taxon>
        <taxon>Insecta</taxon>
        <taxon>Pterygota</taxon>
        <taxon>Neoptera</taxon>
        <taxon>Endopterygota</taxon>
        <taxon>Lepidoptera</taxon>
        <taxon>Glossata</taxon>
        <taxon>Ditrysia</taxon>
        <taxon>Noctuoidea</taxon>
        <taxon>Noctuidae</taxon>
        <taxon>Amphipyrinae</taxon>
        <taxon>Spodoptera</taxon>
    </lineage>
</organism>
<gene>
    <name evidence="1" type="ORF">SFRICE_012133</name>
</gene>
<dbReference type="EMBL" id="ODYU01001026">
    <property type="protein sequence ID" value="SOQ36670.1"/>
    <property type="molecule type" value="Genomic_DNA"/>
</dbReference>
<proteinExistence type="predicted"/>